<dbReference type="PROSITE" id="PS51186">
    <property type="entry name" value="GNAT"/>
    <property type="match status" value="1"/>
</dbReference>
<dbReference type="CDD" id="cd04301">
    <property type="entry name" value="NAT_SF"/>
    <property type="match status" value="1"/>
</dbReference>
<protein>
    <submittedName>
        <fullName evidence="2">Alanine acetyltransferase</fullName>
    </submittedName>
</protein>
<dbReference type="Pfam" id="PF13302">
    <property type="entry name" value="Acetyltransf_3"/>
    <property type="match status" value="1"/>
</dbReference>
<organism evidence="2 3">
    <name type="scientific">Paenibacillus helianthi</name>
    <dbReference type="NCBI Taxonomy" id="1349432"/>
    <lineage>
        <taxon>Bacteria</taxon>
        <taxon>Bacillati</taxon>
        <taxon>Bacillota</taxon>
        <taxon>Bacilli</taxon>
        <taxon>Bacillales</taxon>
        <taxon>Paenibacillaceae</taxon>
        <taxon>Paenibacillus</taxon>
    </lineage>
</organism>
<reference evidence="2 3" key="1">
    <citation type="submission" date="2016-03" db="EMBL/GenBank/DDBJ databases">
        <authorList>
            <person name="Sant'Anna F.H."/>
            <person name="Ambrosini A."/>
            <person name="Souza R."/>
            <person name="Bach E."/>
            <person name="Fernandes G."/>
            <person name="Balsanelli E."/>
            <person name="Baura V.A."/>
            <person name="Souza E.M."/>
            <person name="Passaglia L."/>
        </authorList>
    </citation>
    <scope>NUCLEOTIDE SEQUENCE [LARGE SCALE GENOMIC DNA]</scope>
    <source>
        <strain evidence="2 3">P26E</strain>
    </source>
</reference>
<dbReference type="Proteomes" id="UP000186058">
    <property type="component" value="Unassembled WGS sequence"/>
</dbReference>
<evidence type="ECO:0000313" key="2">
    <source>
        <dbReference type="EMBL" id="OKP83367.1"/>
    </source>
</evidence>
<evidence type="ECO:0000259" key="1">
    <source>
        <dbReference type="PROSITE" id="PS51186"/>
    </source>
</evidence>
<feature type="domain" description="N-acetyltransferase" evidence="1">
    <location>
        <begin position="38"/>
        <end position="198"/>
    </location>
</feature>
<dbReference type="PANTHER" id="PTHR43792">
    <property type="entry name" value="GNAT FAMILY, PUTATIVE (AFU_ORTHOLOGUE AFUA_3G00765)-RELATED-RELATED"/>
    <property type="match status" value="1"/>
</dbReference>
<dbReference type="SUPFAM" id="SSF55729">
    <property type="entry name" value="Acyl-CoA N-acyltransferases (Nat)"/>
    <property type="match status" value="1"/>
</dbReference>
<comment type="caution">
    <text evidence="2">The sequence shown here is derived from an EMBL/GenBank/DDBJ whole genome shotgun (WGS) entry which is preliminary data.</text>
</comment>
<keyword evidence="3" id="KW-1185">Reference proteome</keyword>
<sequence>MLNGEIMLGVDLNFLHKNLRKGNTGTEVFLLKIASGRVDIRPLTLAELSLAGAHYAGLEQALGLNPSGTELDDEMLYAMQIRHSKVMQDPLNYPWLTNWAVIQREEQRLIGFIILKGCPNDQGEVIVGYVIHESHRRQGYATEAVQCICDWIFSDPRALWVIADTEKDNAASHKVLQHLGAQKHREADELIWWRIARPAAQTPAGSLA</sequence>
<proteinExistence type="predicted"/>
<dbReference type="InterPro" id="IPR016181">
    <property type="entry name" value="Acyl_CoA_acyltransferase"/>
</dbReference>
<dbReference type="InterPro" id="IPR000182">
    <property type="entry name" value="GNAT_dom"/>
</dbReference>
<dbReference type="EMBL" id="LVWI01000060">
    <property type="protein sequence ID" value="OKP83367.1"/>
    <property type="molecule type" value="Genomic_DNA"/>
</dbReference>
<gene>
    <name evidence="2" type="ORF">A3844_22275</name>
</gene>
<name>A0ABX3EIA6_9BACL</name>
<dbReference type="PANTHER" id="PTHR43792:SF13">
    <property type="entry name" value="ACETYLTRANSFERASE"/>
    <property type="match status" value="1"/>
</dbReference>
<evidence type="ECO:0000313" key="3">
    <source>
        <dbReference type="Proteomes" id="UP000186058"/>
    </source>
</evidence>
<accession>A0ABX3EIA6</accession>
<dbReference type="Gene3D" id="3.40.630.30">
    <property type="match status" value="1"/>
</dbReference>
<dbReference type="InterPro" id="IPR051531">
    <property type="entry name" value="N-acetyltransferase"/>
</dbReference>